<evidence type="ECO:0000313" key="4">
    <source>
        <dbReference type="Proteomes" id="UP001152803"/>
    </source>
</evidence>
<evidence type="ECO:0000256" key="1">
    <source>
        <dbReference type="SAM" id="Coils"/>
    </source>
</evidence>
<protein>
    <submittedName>
        <fullName evidence="3">Uncharacterized protein</fullName>
    </submittedName>
</protein>
<feature type="region of interest" description="Disordered" evidence="2">
    <location>
        <begin position="100"/>
        <end position="134"/>
    </location>
</feature>
<comment type="caution">
    <text evidence="3">The sequence shown here is derived from an EMBL/GenBank/DDBJ whole genome shotgun (WGS) entry which is preliminary data.</text>
</comment>
<keyword evidence="1" id="KW-0175">Coiled coil</keyword>
<sequence length="153" mass="17932">MESHLTHEMELSKKYEEILKKRTSLLQEMESLNEKHKNKKKQQAMDSEAAVKRNAELLHDLQKIENHLKTRSLPHPEIVSLETRYWASVEEKIPEWEPFLLGRGPTPVRDGDKSHRKTRRKKGSSQDSPHTYCDQFASSLQPKNWNMIIFAVS</sequence>
<evidence type="ECO:0000313" key="3">
    <source>
        <dbReference type="EMBL" id="KAJ8265626.1"/>
    </source>
</evidence>
<dbReference type="InterPro" id="IPR028006">
    <property type="entry name" value="CEP15-like"/>
</dbReference>
<keyword evidence="4" id="KW-1185">Reference proteome</keyword>
<dbReference type="EMBL" id="JAFJMO010000010">
    <property type="protein sequence ID" value="KAJ8265626.1"/>
    <property type="molecule type" value="Genomic_DNA"/>
</dbReference>
<feature type="coiled-coil region" evidence="1">
    <location>
        <begin position="15"/>
        <end position="46"/>
    </location>
</feature>
<feature type="compositionally biased region" description="Basic residues" evidence="2">
    <location>
        <begin position="114"/>
        <end position="123"/>
    </location>
</feature>
<dbReference type="AlphaFoldDB" id="A0A9Q1HWA6"/>
<dbReference type="Pfam" id="PF15134">
    <property type="entry name" value="CEP15-like"/>
    <property type="match status" value="1"/>
</dbReference>
<gene>
    <name evidence="3" type="ORF">COCON_G00147250</name>
</gene>
<reference evidence="3" key="1">
    <citation type="journal article" date="2023" name="Science">
        <title>Genome structures resolve the early diversification of teleost fishes.</title>
        <authorList>
            <person name="Parey E."/>
            <person name="Louis A."/>
            <person name="Montfort J."/>
            <person name="Bouchez O."/>
            <person name="Roques C."/>
            <person name="Iampietro C."/>
            <person name="Lluch J."/>
            <person name="Castinel A."/>
            <person name="Donnadieu C."/>
            <person name="Desvignes T."/>
            <person name="Floi Bucao C."/>
            <person name="Jouanno E."/>
            <person name="Wen M."/>
            <person name="Mejri S."/>
            <person name="Dirks R."/>
            <person name="Jansen H."/>
            <person name="Henkel C."/>
            <person name="Chen W.J."/>
            <person name="Zahm M."/>
            <person name="Cabau C."/>
            <person name="Klopp C."/>
            <person name="Thompson A.W."/>
            <person name="Robinson-Rechavi M."/>
            <person name="Braasch I."/>
            <person name="Lecointre G."/>
            <person name="Bobe J."/>
            <person name="Postlethwait J.H."/>
            <person name="Berthelot C."/>
            <person name="Roest Crollius H."/>
            <person name="Guiguen Y."/>
        </authorList>
    </citation>
    <scope>NUCLEOTIDE SEQUENCE</scope>
    <source>
        <strain evidence="3">Concon-B</strain>
    </source>
</reference>
<organism evidence="3 4">
    <name type="scientific">Conger conger</name>
    <name type="common">Conger eel</name>
    <name type="synonym">Muraena conger</name>
    <dbReference type="NCBI Taxonomy" id="82655"/>
    <lineage>
        <taxon>Eukaryota</taxon>
        <taxon>Metazoa</taxon>
        <taxon>Chordata</taxon>
        <taxon>Craniata</taxon>
        <taxon>Vertebrata</taxon>
        <taxon>Euteleostomi</taxon>
        <taxon>Actinopterygii</taxon>
        <taxon>Neopterygii</taxon>
        <taxon>Teleostei</taxon>
        <taxon>Anguilliformes</taxon>
        <taxon>Congridae</taxon>
        <taxon>Conger</taxon>
    </lineage>
</organism>
<dbReference type="PANTHER" id="PTHR14286:SF2">
    <property type="entry name" value="CENTROSOMAL PROTEIN 15 KDA"/>
    <property type="match status" value="1"/>
</dbReference>
<proteinExistence type="predicted"/>
<dbReference type="OrthoDB" id="9871079at2759"/>
<accession>A0A9Q1HWA6</accession>
<evidence type="ECO:0000256" key="2">
    <source>
        <dbReference type="SAM" id="MobiDB-lite"/>
    </source>
</evidence>
<dbReference type="Proteomes" id="UP001152803">
    <property type="component" value="Unassembled WGS sequence"/>
</dbReference>
<name>A0A9Q1HWA6_CONCO</name>
<dbReference type="PANTHER" id="PTHR14286">
    <property type="entry name" value="GENE, 49355-RELATED"/>
    <property type="match status" value="1"/>
</dbReference>